<dbReference type="RefSeq" id="WP_102213814.1">
    <property type="nucleotide sequence ID" value="NZ_PNHF01000022.1"/>
</dbReference>
<comment type="caution">
    <text evidence="5">The sequence shown here is derived from an EMBL/GenBank/DDBJ whole genome shotgun (WGS) entry which is preliminary data.</text>
</comment>
<dbReference type="InterPro" id="IPR014710">
    <property type="entry name" value="RmlC-like_jellyroll"/>
</dbReference>
<dbReference type="PANTHER" id="PTHR43212">
    <property type="entry name" value="QUERCETIN 2,3-DIOXYGENASE"/>
    <property type="match status" value="1"/>
</dbReference>
<accession>A0A2N6SXE0</accession>
<feature type="binding site" evidence="2">
    <location>
        <position position="121"/>
    </location>
    <ligand>
        <name>Fe cation</name>
        <dbReference type="ChEBI" id="CHEBI:24875"/>
    </ligand>
</feature>
<sequence>MSPSSEVASAPDIRIIRADERSTWRDSALLSRQSFPATGSFDLEGNAFGLLMVHNDDIVAPGEGFDMHQHRDVELVTWVMGGRLRHRDDGSMEGSAAGTESILAPGMAQRVSAGRAIRHSELNASGYLDGKKLHVIQAWLPPDELDATPSHDEVDLNDALAAAASATSPAERLIPVASGTPGAAPLTIGTSGATLWAGRIPAGTDFALRAARFTHFFVAAGSVEFNGTSLYDGDVARITSTASDSADSPAAGATGDSQLSAIAVDDAEVLIWAMDRAIR</sequence>
<dbReference type="Proteomes" id="UP000235363">
    <property type="component" value="Unassembled WGS sequence"/>
</dbReference>
<organism evidence="5 6">
    <name type="scientific">Corynebacterium xerosis</name>
    <dbReference type="NCBI Taxonomy" id="1725"/>
    <lineage>
        <taxon>Bacteria</taxon>
        <taxon>Bacillati</taxon>
        <taxon>Actinomycetota</taxon>
        <taxon>Actinomycetes</taxon>
        <taxon>Mycobacteriales</taxon>
        <taxon>Corynebacteriaceae</taxon>
        <taxon>Corynebacterium</taxon>
    </lineage>
</organism>
<reference evidence="5 6" key="1">
    <citation type="submission" date="2017-09" db="EMBL/GenBank/DDBJ databases">
        <title>Bacterial strain isolated from the female urinary microbiota.</title>
        <authorList>
            <person name="Thomas-White K."/>
            <person name="Kumar N."/>
            <person name="Forster S."/>
            <person name="Putonti C."/>
            <person name="Lawley T."/>
            <person name="Wolfe A.J."/>
        </authorList>
    </citation>
    <scope>NUCLEOTIDE SEQUENCE [LARGE SCALE GENOMIC DNA]</scope>
    <source>
        <strain evidence="5 6">UMB0908</strain>
    </source>
</reference>
<dbReference type="Gene3D" id="2.60.120.10">
    <property type="entry name" value="Jelly Rolls"/>
    <property type="match status" value="2"/>
</dbReference>
<dbReference type="SUPFAM" id="SSF51182">
    <property type="entry name" value="RmlC-like cupins"/>
    <property type="match status" value="1"/>
</dbReference>
<dbReference type="EMBL" id="PNHF01000022">
    <property type="protein sequence ID" value="PMC61742.1"/>
    <property type="molecule type" value="Genomic_DNA"/>
</dbReference>
<keyword evidence="2" id="KW-0479">Metal-binding</keyword>
<dbReference type="InterPro" id="IPR003829">
    <property type="entry name" value="Pirin_N_dom"/>
</dbReference>
<feature type="binding site" evidence="2">
    <location>
        <position position="119"/>
    </location>
    <ligand>
        <name>Fe cation</name>
        <dbReference type="ChEBI" id="CHEBI:24875"/>
    </ligand>
</feature>
<evidence type="ECO:0000256" key="2">
    <source>
        <dbReference type="PIRSR" id="PIRSR006232-1"/>
    </source>
</evidence>
<proteinExistence type="inferred from homology"/>
<evidence type="ECO:0000313" key="6">
    <source>
        <dbReference type="Proteomes" id="UP000235363"/>
    </source>
</evidence>
<feature type="binding site" evidence="2">
    <location>
        <position position="68"/>
    </location>
    <ligand>
        <name>Fe cation</name>
        <dbReference type="ChEBI" id="CHEBI:24875"/>
    </ligand>
</feature>
<dbReference type="AlphaFoldDB" id="A0A2N6SXE0"/>
<feature type="domain" description="Pirin N-terminal" evidence="4">
    <location>
        <begin position="54"/>
        <end position="140"/>
    </location>
</feature>
<evidence type="ECO:0000256" key="3">
    <source>
        <dbReference type="RuleBase" id="RU003457"/>
    </source>
</evidence>
<evidence type="ECO:0000259" key="4">
    <source>
        <dbReference type="Pfam" id="PF02678"/>
    </source>
</evidence>
<protein>
    <submittedName>
        <fullName evidence="5">Pirin family protein</fullName>
    </submittedName>
</protein>
<evidence type="ECO:0000313" key="5">
    <source>
        <dbReference type="EMBL" id="PMC61742.1"/>
    </source>
</evidence>
<keyword evidence="2" id="KW-0408">Iron</keyword>
<comment type="cofactor">
    <cofactor evidence="2">
        <name>Fe cation</name>
        <dbReference type="ChEBI" id="CHEBI:24875"/>
    </cofactor>
    <text evidence="2">Binds 1 Fe cation per subunit.</text>
</comment>
<feature type="binding site" evidence="2">
    <location>
        <position position="70"/>
    </location>
    <ligand>
        <name>Fe cation</name>
        <dbReference type="ChEBI" id="CHEBI:24875"/>
    </ligand>
</feature>
<name>A0A2N6SXE0_9CORY</name>
<dbReference type="InterPro" id="IPR011051">
    <property type="entry name" value="RmlC_Cupin_sf"/>
</dbReference>
<evidence type="ECO:0000256" key="1">
    <source>
        <dbReference type="ARBA" id="ARBA00008416"/>
    </source>
</evidence>
<dbReference type="PANTHER" id="PTHR43212:SF3">
    <property type="entry name" value="QUERCETIN 2,3-DIOXYGENASE"/>
    <property type="match status" value="1"/>
</dbReference>
<dbReference type="InterPro" id="IPR012093">
    <property type="entry name" value="Pirin"/>
</dbReference>
<dbReference type="GO" id="GO:0046872">
    <property type="term" value="F:metal ion binding"/>
    <property type="evidence" value="ECO:0007669"/>
    <property type="project" value="UniProtKB-KW"/>
</dbReference>
<comment type="similarity">
    <text evidence="1 3">Belongs to the pirin family.</text>
</comment>
<dbReference type="PIRSF" id="PIRSF006232">
    <property type="entry name" value="Pirin"/>
    <property type="match status" value="1"/>
</dbReference>
<dbReference type="Pfam" id="PF02678">
    <property type="entry name" value="Pirin"/>
    <property type="match status" value="1"/>
</dbReference>
<gene>
    <name evidence="5" type="ORF">CJ204_09590</name>
</gene>